<dbReference type="AlphaFoldDB" id="A0A8H4QMV1"/>
<evidence type="ECO:0000313" key="2">
    <source>
        <dbReference type="Proteomes" id="UP000521872"/>
    </source>
</evidence>
<dbReference type="Proteomes" id="UP000521872">
    <property type="component" value="Unassembled WGS sequence"/>
</dbReference>
<keyword evidence="2" id="KW-1185">Reference proteome</keyword>
<accession>A0A8H4QMV1</accession>
<reference evidence="1 2" key="1">
    <citation type="submission" date="2019-12" db="EMBL/GenBank/DDBJ databases">
        <authorList>
            <person name="Floudas D."/>
            <person name="Bentzer J."/>
            <person name="Ahren D."/>
            <person name="Johansson T."/>
            <person name="Persson P."/>
            <person name="Tunlid A."/>
        </authorList>
    </citation>
    <scope>NUCLEOTIDE SEQUENCE [LARGE SCALE GENOMIC DNA]</scope>
    <source>
        <strain evidence="1 2">CBS 102.39</strain>
    </source>
</reference>
<protein>
    <submittedName>
        <fullName evidence="1">Uncharacterized protein</fullName>
    </submittedName>
</protein>
<comment type="caution">
    <text evidence="1">The sequence shown here is derived from an EMBL/GenBank/DDBJ whole genome shotgun (WGS) entry which is preliminary data.</text>
</comment>
<gene>
    <name evidence="1" type="ORF">D9613_008175</name>
</gene>
<proteinExistence type="predicted"/>
<organism evidence="1 2">
    <name type="scientific">Agrocybe pediades</name>
    <dbReference type="NCBI Taxonomy" id="84607"/>
    <lineage>
        <taxon>Eukaryota</taxon>
        <taxon>Fungi</taxon>
        <taxon>Dikarya</taxon>
        <taxon>Basidiomycota</taxon>
        <taxon>Agaricomycotina</taxon>
        <taxon>Agaricomycetes</taxon>
        <taxon>Agaricomycetidae</taxon>
        <taxon>Agaricales</taxon>
        <taxon>Agaricineae</taxon>
        <taxon>Strophariaceae</taxon>
        <taxon>Agrocybe</taxon>
    </lineage>
</organism>
<evidence type="ECO:0000313" key="1">
    <source>
        <dbReference type="EMBL" id="KAF4613816.1"/>
    </source>
</evidence>
<dbReference type="EMBL" id="JAACJL010000045">
    <property type="protein sequence ID" value="KAF4613816.1"/>
    <property type="molecule type" value="Genomic_DNA"/>
</dbReference>
<sequence length="256" mass="28670">MVVSPKPLGDRFRLSIIVDIDEEKFVGGDKVQLSSPRTSVTASQVVHRPLKKRQDVVQTFIDNAVKSVIVVLYNVNLSPAGPSRHPLCCGRRIIKSGILLLQSFTLLPPPPPLTQRPIPHNFLCPVTRTRSFHAQVCLILSSICTFYSTSTDSIESSVNLTHNLPYCHFHLLNRNPDIRLIEQQRPPPRSDPKARLPAAPNIDLIMRHRGALDESGGLRLLGVEHEDDQDEEEKRPREPAFCLIRGLRVTTSMTTS</sequence>
<name>A0A8H4QMV1_9AGAR</name>